<feature type="transmembrane region" description="Helical" evidence="1">
    <location>
        <begin position="183"/>
        <end position="206"/>
    </location>
</feature>
<dbReference type="EMBL" id="LKEB01000088">
    <property type="protein sequence ID" value="ROV91924.1"/>
    <property type="molecule type" value="Genomic_DNA"/>
</dbReference>
<accession>A0A423VLM1</accession>
<evidence type="ECO:0000313" key="2">
    <source>
        <dbReference type="EMBL" id="ROV91924.1"/>
    </source>
</evidence>
<organism evidence="2 3">
    <name type="scientific">Cytospora leucostoma</name>
    <dbReference type="NCBI Taxonomy" id="1230097"/>
    <lineage>
        <taxon>Eukaryota</taxon>
        <taxon>Fungi</taxon>
        <taxon>Dikarya</taxon>
        <taxon>Ascomycota</taxon>
        <taxon>Pezizomycotina</taxon>
        <taxon>Sordariomycetes</taxon>
        <taxon>Sordariomycetidae</taxon>
        <taxon>Diaporthales</taxon>
        <taxon>Cytosporaceae</taxon>
        <taxon>Cytospora</taxon>
    </lineage>
</organism>
<evidence type="ECO:0000313" key="3">
    <source>
        <dbReference type="Proteomes" id="UP000285146"/>
    </source>
</evidence>
<keyword evidence="1" id="KW-0812">Transmembrane</keyword>
<feature type="transmembrane region" description="Helical" evidence="1">
    <location>
        <begin position="314"/>
        <end position="334"/>
    </location>
</feature>
<feature type="transmembrane region" description="Helical" evidence="1">
    <location>
        <begin position="250"/>
        <end position="269"/>
    </location>
</feature>
<feature type="transmembrane region" description="Helical" evidence="1">
    <location>
        <begin position="361"/>
        <end position="382"/>
    </location>
</feature>
<keyword evidence="3" id="KW-1185">Reference proteome</keyword>
<feature type="transmembrane region" description="Helical" evidence="1">
    <location>
        <begin position="135"/>
        <end position="156"/>
    </location>
</feature>
<dbReference type="AlphaFoldDB" id="A0A423VLM1"/>
<dbReference type="STRING" id="1230097.A0A423VLM1"/>
<name>A0A423VLM1_9PEZI</name>
<evidence type="ECO:0000256" key="1">
    <source>
        <dbReference type="SAM" id="Phobius"/>
    </source>
</evidence>
<dbReference type="Proteomes" id="UP000285146">
    <property type="component" value="Unassembled WGS sequence"/>
</dbReference>
<keyword evidence="1" id="KW-1133">Transmembrane helix</keyword>
<gene>
    <name evidence="2" type="ORF">VPNG_09751</name>
</gene>
<reference evidence="2 3" key="1">
    <citation type="submission" date="2015-09" db="EMBL/GenBank/DDBJ databases">
        <title>Host preference determinants of Valsa canker pathogens revealed by comparative genomics.</title>
        <authorList>
            <person name="Yin Z."/>
            <person name="Huang L."/>
        </authorList>
    </citation>
    <scope>NUCLEOTIDE SEQUENCE [LARGE SCALE GENOMIC DNA]</scope>
    <source>
        <strain evidence="2 3">SXYLt</strain>
    </source>
</reference>
<comment type="caution">
    <text evidence="2">The sequence shown here is derived from an EMBL/GenBank/DDBJ whole genome shotgun (WGS) entry which is preliminary data.</text>
</comment>
<dbReference type="InParanoid" id="A0A423VLM1"/>
<sequence length="472" mass="53444">MAGYVNASWEIPPLEALNISDCDAIGPWIAYYFTEVAGLSPEIKSESWISDVQTKLPIRVALKFLRSLVPNNWTTPTDGELLAWQMEFIPYMYADGGDTFMDIGMYALYECSGSTICPNLDFSGDSDLSGIGMIISFYMVAIFVTLFYLALVPGVFETYGRESKSSKIVSLYRKVASGFEESVAGFLDAMLLFAISMLVAALTRYADAIIHPNESHSLFGLQDCVFLSAYSILATLVLQSLSYDLRRQRIRMALWALLIALTITLEVFYRREYIDFFDRIRKNGVSPDILSQDGQLLWYISCQSEQLRAILQTLLTVGHWIMGINTVAGIYLMAETFLGDRWIPKLQCRARLWNIWATCKMWLRLANGLVCLTTMWAFLGLFTAYRKDVMTKAGEADQDGEWTFGQVLSLTTWVPIGIELLSVYHYGVRKGVEGKLSRRYTVIERTDTRVQDSVIYEKTPAVETTPMDDVMR</sequence>
<feature type="transmembrane region" description="Helical" evidence="1">
    <location>
        <begin position="218"/>
        <end position="238"/>
    </location>
</feature>
<keyword evidence="1" id="KW-0472">Membrane</keyword>
<proteinExistence type="predicted"/>
<dbReference type="OrthoDB" id="4582561at2759"/>
<protein>
    <submittedName>
        <fullName evidence="2">Uncharacterized protein</fullName>
    </submittedName>
</protein>